<evidence type="ECO:0000256" key="4">
    <source>
        <dbReference type="ARBA" id="ARBA00051722"/>
    </source>
</evidence>
<dbReference type="PIRSF" id="PIRSF016557">
    <property type="entry name" value="Caps_synth_CpsB"/>
    <property type="match status" value="1"/>
</dbReference>
<dbReference type="Proteomes" id="UP000199421">
    <property type="component" value="Unassembled WGS sequence"/>
</dbReference>
<protein>
    <recommendedName>
        <fullName evidence="2">protein-tyrosine-phosphatase</fullName>
        <ecNumber evidence="2">3.1.3.48</ecNumber>
    </recommendedName>
</protein>
<reference evidence="6" key="1">
    <citation type="submission" date="2016-10" db="EMBL/GenBank/DDBJ databases">
        <authorList>
            <person name="Varghese N."/>
            <person name="Submissions S."/>
        </authorList>
    </citation>
    <scope>NUCLEOTIDE SEQUENCE [LARGE SCALE GENOMIC DNA]</scope>
    <source>
        <strain evidence="6">DSM 18733</strain>
    </source>
</reference>
<keyword evidence="3" id="KW-0378">Hydrolase</keyword>
<dbReference type="STRING" id="407022.SAMN05661044_03971"/>
<comment type="similarity">
    <text evidence="1">Belongs to the metallo-dependent hydrolases superfamily. CpsB/CapC family.</text>
</comment>
<dbReference type="Pfam" id="PF19567">
    <property type="entry name" value="CpsB_CapC"/>
    <property type="match status" value="1"/>
</dbReference>
<dbReference type="RefSeq" id="WP_093327851.1">
    <property type="nucleotide sequence ID" value="NZ_FOAF01000006.1"/>
</dbReference>
<dbReference type="EMBL" id="FOAF01000006">
    <property type="protein sequence ID" value="SEM01087.1"/>
    <property type="molecule type" value="Genomic_DNA"/>
</dbReference>
<evidence type="ECO:0000256" key="3">
    <source>
        <dbReference type="ARBA" id="ARBA00022801"/>
    </source>
</evidence>
<dbReference type="GO" id="GO:0030145">
    <property type="term" value="F:manganese ion binding"/>
    <property type="evidence" value="ECO:0007669"/>
    <property type="project" value="InterPro"/>
</dbReference>
<dbReference type="PANTHER" id="PTHR39181:SF1">
    <property type="entry name" value="TYROSINE-PROTEIN PHOSPHATASE YWQE"/>
    <property type="match status" value="1"/>
</dbReference>
<gene>
    <name evidence="5" type="ORF">SAMN05661044_03971</name>
</gene>
<evidence type="ECO:0000313" key="6">
    <source>
        <dbReference type="Proteomes" id="UP000199421"/>
    </source>
</evidence>
<dbReference type="AlphaFoldDB" id="A0A1H7UX56"/>
<evidence type="ECO:0000256" key="1">
    <source>
        <dbReference type="ARBA" id="ARBA00005750"/>
    </source>
</evidence>
<dbReference type="PANTHER" id="PTHR39181">
    <property type="entry name" value="TYROSINE-PROTEIN PHOSPHATASE YWQE"/>
    <property type="match status" value="1"/>
</dbReference>
<dbReference type="GO" id="GO:0004725">
    <property type="term" value="F:protein tyrosine phosphatase activity"/>
    <property type="evidence" value="ECO:0007669"/>
    <property type="project" value="UniProtKB-EC"/>
</dbReference>
<comment type="catalytic activity">
    <reaction evidence="4">
        <text>O-phospho-L-tyrosyl-[protein] + H2O = L-tyrosyl-[protein] + phosphate</text>
        <dbReference type="Rhea" id="RHEA:10684"/>
        <dbReference type="Rhea" id="RHEA-COMP:10136"/>
        <dbReference type="Rhea" id="RHEA-COMP:20101"/>
        <dbReference type="ChEBI" id="CHEBI:15377"/>
        <dbReference type="ChEBI" id="CHEBI:43474"/>
        <dbReference type="ChEBI" id="CHEBI:46858"/>
        <dbReference type="ChEBI" id="CHEBI:61978"/>
        <dbReference type="EC" id="3.1.3.48"/>
    </reaction>
</comment>
<organism evidence="5 6">
    <name type="scientific">Olivibacter domesticus</name>
    <name type="common">Pseudosphingobacterium domesticum</name>
    <dbReference type="NCBI Taxonomy" id="407022"/>
    <lineage>
        <taxon>Bacteria</taxon>
        <taxon>Pseudomonadati</taxon>
        <taxon>Bacteroidota</taxon>
        <taxon>Sphingobacteriia</taxon>
        <taxon>Sphingobacteriales</taxon>
        <taxon>Sphingobacteriaceae</taxon>
        <taxon>Olivibacter</taxon>
    </lineage>
</organism>
<dbReference type="Gene3D" id="3.20.20.140">
    <property type="entry name" value="Metal-dependent hydrolases"/>
    <property type="match status" value="1"/>
</dbReference>
<dbReference type="OrthoDB" id="9788539at2"/>
<evidence type="ECO:0000256" key="2">
    <source>
        <dbReference type="ARBA" id="ARBA00013064"/>
    </source>
</evidence>
<dbReference type="InterPro" id="IPR016667">
    <property type="entry name" value="Caps_polysacc_synth_CpsB/CapC"/>
</dbReference>
<evidence type="ECO:0000313" key="5">
    <source>
        <dbReference type="EMBL" id="SEM01087.1"/>
    </source>
</evidence>
<dbReference type="EC" id="3.1.3.48" evidence="2"/>
<keyword evidence="6" id="KW-1185">Reference proteome</keyword>
<proteinExistence type="inferred from homology"/>
<dbReference type="InterPro" id="IPR016195">
    <property type="entry name" value="Pol/histidinol_Pase-like"/>
</dbReference>
<accession>A0A1H7UX56</accession>
<sequence>MLSIFKSAPINFPIAEILHTDMHSHILPGIDDGAKDVEASIVLIKGLMALGYKRFIATPHIISDIHPNTPETIATAAKSLQEALDKEGLDVEIKYAAEYMMDGEFEGLMEKGPLLKLADDYVLVETMFMAEPPNLSTVLFDMQTHGYKPIVAHPERYHFVFNRPGKAERMKDRGALLQINALSLTGYYGKNEKHTAIQLLEAGLVDFIGTDIHHERHLKALNNFAIDKKVIGLLEKASFKNSSLTRKISI</sequence>
<name>A0A1H7UX56_OLID1</name>
<dbReference type="SUPFAM" id="SSF89550">
    <property type="entry name" value="PHP domain-like"/>
    <property type="match status" value="1"/>
</dbReference>